<comment type="subunit">
    <text evidence="13">Component of the NSL complex at least composed of KAT8/MOF, KANSL1, KANSL2, KANSL3, MCRS1, PHF20, OGT1/OGT, WDR5 and HCFC1.</text>
</comment>
<dbReference type="GeneTree" id="ENSGT00940000155808"/>
<dbReference type="PANTHER" id="PTHR13453:SF1">
    <property type="entry name" value="KAT8 REGULATORY NSL COMPLEX SUBUNIT 2"/>
    <property type="match status" value="1"/>
</dbReference>
<feature type="region of interest" description="Disordered" evidence="14">
    <location>
        <begin position="126"/>
        <end position="179"/>
    </location>
</feature>
<proteinExistence type="predicted"/>
<evidence type="ECO:0000313" key="17">
    <source>
        <dbReference type="Proteomes" id="UP000694569"/>
    </source>
</evidence>
<comment type="subcellular location">
    <subcellularLocation>
        <location evidence="2">Mitochondrion</location>
    </subcellularLocation>
    <subcellularLocation>
        <location evidence="1">Nucleus</location>
    </subcellularLocation>
</comment>
<evidence type="ECO:0000313" key="16">
    <source>
        <dbReference type="Ensembl" id="ENSLLEP00000007101.1"/>
    </source>
</evidence>
<protein>
    <recommendedName>
        <fullName evidence="3">KAT8 regulatory NSL complex subunit 2</fullName>
    </recommendedName>
    <alternativeName>
        <fullName evidence="11">NSL complex protein NSL2</fullName>
    </alternativeName>
    <alternativeName>
        <fullName evidence="10">Non-specific lethal 2 homolog</fullName>
    </alternativeName>
</protein>
<dbReference type="GO" id="GO:0006325">
    <property type="term" value="P:chromatin organization"/>
    <property type="evidence" value="ECO:0007669"/>
    <property type="project" value="UniProtKB-KW"/>
</dbReference>
<evidence type="ECO:0000259" key="15">
    <source>
        <dbReference type="Pfam" id="PF13891"/>
    </source>
</evidence>
<keyword evidence="6" id="KW-0832">Ubl conjugation</keyword>
<evidence type="ECO:0000256" key="9">
    <source>
        <dbReference type="ARBA" id="ARBA00023242"/>
    </source>
</evidence>
<evidence type="ECO:0000256" key="10">
    <source>
        <dbReference type="ARBA" id="ARBA00032947"/>
    </source>
</evidence>
<keyword evidence="7" id="KW-0156">Chromatin regulator</keyword>
<evidence type="ECO:0000256" key="11">
    <source>
        <dbReference type="ARBA" id="ARBA00033378"/>
    </source>
</evidence>
<dbReference type="OrthoDB" id="677315at2759"/>
<dbReference type="GO" id="GO:0005739">
    <property type="term" value="C:mitochondrion"/>
    <property type="evidence" value="ECO:0007669"/>
    <property type="project" value="UniProtKB-SubCell"/>
</dbReference>
<keyword evidence="17" id="KW-1185">Reference proteome</keyword>
<organism evidence="16 17">
    <name type="scientific">Leptobrachium leishanense</name>
    <name type="common">Leishan spiny toad</name>
    <dbReference type="NCBI Taxonomy" id="445787"/>
    <lineage>
        <taxon>Eukaryota</taxon>
        <taxon>Metazoa</taxon>
        <taxon>Chordata</taxon>
        <taxon>Craniata</taxon>
        <taxon>Vertebrata</taxon>
        <taxon>Euteleostomi</taxon>
        <taxon>Amphibia</taxon>
        <taxon>Batrachia</taxon>
        <taxon>Anura</taxon>
        <taxon>Pelobatoidea</taxon>
        <taxon>Megophryidae</taxon>
        <taxon>Leptobrachium</taxon>
    </lineage>
</organism>
<name>A0A8C5LYW9_9ANUR</name>
<dbReference type="GO" id="GO:0044545">
    <property type="term" value="C:NSL complex"/>
    <property type="evidence" value="ECO:0007669"/>
    <property type="project" value="TreeGrafter"/>
</dbReference>
<reference evidence="16" key="2">
    <citation type="submission" date="2025-09" db="UniProtKB">
        <authorList>
            <consortium name="Ensembl"/>
        </authorList>
    </citation>
    <scope>IDENTIFICATION</scope>
</reference>
<keyword evidence="9" id="KW-0539">Nucleus</keyword>
<dbReference type="InterPro" id="IPR025927">
    <property type="entry name" value="Znf_KANL2-like"/>
</dbReference>
<evidence type="ECO:0000256" key="12">
    <source>
        <dbReference type="ARBA" id="ARBA00093359"/>
    </source>
</evidence>
<dbReference type="Ensembl" id="ENSLLET00000007392.1">
    <property type="protein sequence ID" value="ENSLLEP00000007101.1"/>
    <property type="gene ID" value="ENSLLEG00000004488.1"/>
</dbReference>
<feature type="domain" description="KANL2-like probable zinc-finger" evidence="15">
    <location>
        <begin position="308"/>
        <end position="363"/>
    </location>
</feature>
<dbReference type="AlphaFoldDB" id="A0A8C5LYW9"/>
<evidence type="ECO:0000256" key="2">
    <source>
        <dbReference type="ARBA" id="ARBA00004173"/>
    </source>
</evidence>
<evidence type="ECO:0000256" key="6">
    <source>
        <dbReference type="ARBA" id="ARBA00022843"/>
    </source>
</evidence>
<evidence type="ECO:0000256" key="3">
    <source>
        <dbReference type="ARBA" id="ARBA00015508"/>
    </source>
</evidence>
<comment type="function">
    <text evidence="12">Non-catalytic component of the NSL histone acetyltransferase complex, a multiprotein complex that mediates histone H4 acetylation at 'Lys-5'- and 'Lys-8' (H4K5ac and H4K8ac) at transcription start sites and promotes transcription initiation. Required for NSL complex stability and for transcription of intraciliary transport genes in both ciliated and non-ciliated cells by regulating histone H4 acetylation at 'Lys-5'- and 'Lys-12' (H4K5ac and H4K12ac). This is necessary for cilium assembly in ciliated cells and for organization of the microtubule cytoskeleton in non-ciliated cells. Required within the NSL complex to maintain nuclear architecture stability by promoting KAT8-mediated acetylation of lamin LMNA.</text>
</comment>
<evidence type="ECO:0000256" key="8">
    <source>
        <dbReference type="ARBA" id="ARBA00023128"/>
    </source>
</evidence>
<feature type="compositionally biased region" description="Basic and acidic residues" evidence="14">
    <location>
        <begin position="135"/>
        <end position="144"/>
    </location>
</feature>
<keyword evidence="5" id="KW-0597">Phosphoprotein</keyword>
<sequence>MNRIRIHVLPTSRGRLTPVSRTQEPLSCLFAHRPCSQPRLEGFEFCIKHILEDRQAPFKQCSYVSTKNGRRCSNAAPKPEKKDGVSFCAEHVRRNALALQAQMKKSNPGTTSESLLYQLSSYSRNELSTQTQESGRSEASRILDEDSCSDSEQDTVTVEQTWRGDFDSEADSLDSDQEDPLKHAGVYTAEEVTLIMREKLIRLQSLYIDQFKRLQHLLKEKKRNYLHRLKAENETIGSSLLTGPEGLSSKEQETLKRLKALRRYRRRFGAEALLHRQLKERRLLATEGASQQAHTTRSSQRCLAFVDEVRCTNPSLPMTRHCLSHICQDNNQVLFKMCAGLEDIPCNKPQPVSLSEEPRCPLHYRLPSPMYKSEPALTAPLPMDVSPLELYMSTAELQPTENLPLEFSDDLDVVGDGMQCPPSPLLFDPSADLATKDVSRTPHDILAEGSQRVTGNQPILAADPLRNAGQSQLQVVGAEPSSDGLVAPVMPTPNGNVDSSFC</sequence>
<evidence type="ECO:0000256" key="7">
    <source>
        <dbReference type="ARBA" id="ARBA00022853"/>
    </source>
</evidence>
<evidence type="ECO:0000256" key="1">
    <source>
        <dbReference type="ARBA" id="ARBA00004123"/>
    </source>
</evidence>
<evidence type="ECO:0000256" key="4">
    <source>
        <dbReference type="ARBA" id="ARBA00022499"/>
    </source>
</evidence>
<accession>A0A8C5LYW9</accession>
<gene>
    <name evidence="16" type="primary">KANSL2</name>
</gene>
<feature type="compositionally biased region" description="Acidic residues" evidence="14">
    <location>
        <begin position="167"/>
        <end position="178"/>
    </location>
</feature>
<dbReference type="GO" id="GO:0005634">
    <property type="term" value="C:nucleus"/>
    <property type="evidence" value="ECO:0007669"/>
    <property type="project" value="UniProtKB-SubCell"/>
</dbReference>
<evidence type="ECO:0000256" key="5">
    <source>
        <dbReference type="ARBA" id="ARBA00022553"/>
    </source>
</evidence>
<dbReference type="Proteomes" id="UP000694569">
    <property type="component" value="Unplaced"/>
</dbReference>
<keyword evidence="4" id="KW-1017">Isopeptide bond</keyword>
<feature type="domain" description="KANL2-like probable zinc-finger" evidence="15">
    <location>
        <begin position="28"/>
        <end position="91"/>
    </location>
</feature>
<dbReference type="InterPro" id="IPR026316">
    <property type="entry name" value="NSL2"/>
</dbReference>
<dbReference type="PANTHER" id="PTHR13453">
    <property type="entry name" value="KAT8 REGULATORY NSL COMPLEX SUBUNIT 2"/>
    <property type="match status" value="1"/>
</dbReference>
<dbReference type="Pfam" id="PF13891">
    <property type="entry name" value="zf-C3HC3H_KANSL2"/>
    <property type="match status" value="2"/>
</dbReference>
<evidence type="ECO:0000256" key="13">
    <source>
        <dbReference type="ARBA" id="ARBA00093543"/>
    </source>
</evidence>
<reference evidence="16" key="1">
    <citation type="submission" date="2025-08" db="UniProtKB">
        <authorList>
            <consortium name="Ensembl"/>
        </authorList>
    </citation>
    <scope>IDENTIFICATION</scope>
</reference>
<evidence type="ECO:0000256" key="14">
    <source>
        <dbReference type="SAM" id="MobiDB-lite"/>
    </source>
</evidence>
<keyword evidence="8" id="KW-0496">Mitochondrion</keyword>